<reference evidence="1 2" key="1">
    <citation type="submission" date="2020-07" db="EMBL/GenBank/DDBJ databases">
        <title>Comparative genomics of pyrophilous fungi reveals a link between fire events and developmental genes.</title>
        <authorList>
            <consortium name="DOE Joint Genome Institute"/>
            <person name="Steindorff A.S."/>
            <person name="Carver A."/>
            <person name="Calhoun S."/>
            <person name="Stillman K."/>
            <person name="Liu H."/>
            <person name="Lipzen A."/>
            <person name="Pangilinan J."/>
            <person name="Labutti K."/>
            <person name="Bruns T.D."/>
            <person name="Grigoriev I.V."/>
        </authorList>
    </citation>
    <scope>NUCLEOTIDE SEQUENCE [LARGE SCALE GENOMIC DNA]</scope>
    <source>
        <strain evidence="1 2">CBS 144469</strain>
    </source>
</reference>
<comment type="caution">
    <text evidence="1">The sequence shown here is derived from an EMBL/GenBank/DDBJ whole genome shotgun (WGS) entry which is preliminary data.</text>
</comment>
<protein>
    <submittedName>
        <fullName evidence="1">Uncharacterized protein</fullName>
    </submittedName>
</protein>
<feature type="non-terminal residue" evidence="1">
    <location>
        <position position="131"/>
    </location>
</feature>
<organism evidence="1 2">
    <name type="scientific">Ephemerocybe angulata</name>
    <dbReference type="NCBI Taxonomy" id="980116"/>
    <lineage>
        <taxon>Eukaryota</taxon>
        <taxon>Fungi</taxon>
        <taxon>Dikarya</taxon>
        <taxon>Basidiomycota</taxon>
        <taxon>Agaricomycotina</taxon>
        <taxon>Agaricomycetes</taxon>
        <taxon>Agaricomycetidae</taxon>
        <taxon>Agaricales</taxon>
        <taxon>Agaricineae</taxon>
        <taxon>Psathyrellaceae</taxon>
        <taxon>Ephemerocybe</taxon>
    </lineage>
</organism>
<proteinExistence type="predicted"/>
<dbReference type="Proteomes" id="UP000521943">
    <property type="component" value="Unassembled WGS sequence"/>
</dbReference>
<sequence length="131" mass="14329">AMMEKTGTVISGSVALEVTNPGSCTAEDLNFYCPLGATPAAIDSICQQTGFVLDHERESTMLAGRTPFSKLNVNNGVKHVLRFTHQVTKKRITLIESLSPSPLVPILFFHLTILMNYISGREAVAFYPELT</sequence>
<evidence type="ECO:0000313" key="2">
    <source>
        <dbReference type="Proteomes" id="UP000521943"/>
    </source>
</evidence>
<accession>A0A8H6HRV9</accession>
<dbReference type="EMBL" id="JACGCI010000055">
    <property type="protein sequence ID" value="KAF6750743.1"/>
    <property type="molecule type" value="Genomic_DNA"/>
</dbReference>
<dbReference type="AlphaFoldDB" id="A0A8H6HRV9"/>
<dbReference type="OrthoDB" id="3067340at2759"/>
<name>A0A8H6HRV9_9AGAR</name>
<keyword evidence="2" id="KW-1185">Reference proteome</keyword>
<feature type="non-terminal residue" evidence="1">
    <location>
        <position position="1"/>
    </location>
</feature>
<evidence type="ECO:0000313" key="1">
    <source>
        <dbReference type="EMBL" id="KAF6750743.1"/>
    </source>
</evidence>
<gene>
    <name evidence="1" type="ORF">DFP72DRAFT_781038</name>
</gene>